<comment type="function">
    <text evidence="9">May be a proton symporter involved in the uptake of osmolytes such as proline and glycine betaine.</text>
</comment>
<gene>
    <name evidence="13" type="ORF">CLV63_13051</name>
</gene>
<feature type="transmembrane region" description="Helical" evidence="11">
    <location>
        <begin position="312"/>
        <end position="332"/>
    </location>
</feature>
<dbReference type="FunFam" id="1.20.1250.20:FF:000001">
    <property type="entry name" value="Dicarboxylate MFS transporter"/>
    <property type="match status" value="1"/>
</dbReference>
<evidence type="ECO:0000256" key="2">
    <source>
        <dbReference type="ARBA" id="ARBA00008240"/>
    </source>
</evidence>
<evidence type="ECO:0000256" key="8">
    <source>
        <dbReference type="ARBA" id="ARBA00023136"/>
    </source>
</evidence>
<dbReference type="InterPro" id="IPR036259">
    <property type="entry name" value="MFS_trans_sf"/>
</dbReference>
<evidence type="ECO:0000259" key="12">
    <source>
        <dbReference type="PROSITE" id="PS50850"/>
    </source>
</evidence>
<dbReference type="PROSITE" id="PS50850">
    <property type="entry name" value="MFS"/>
    <property type="match status" value="1"/>
</dbReference>
<feature type="domain" description="Major facilitator superfamily (MFS) profile" evidence="12">
    <location>
        <begin position="20"/>
        <end position="429"/>
    </location>
</feature>
<evidence type="ECO:0000256" key="4">
    <source>
        <dbReference type="ARBA" id="ARBA00022475"/>
    </source>
</evidence>
<dbReference type="RefSeq" id="WP_106586511.1">
    <property type="nucleotide sequence ID" value="NZ_PYGA01000030.1"/>
</dbReference>
<dbReference type="Gene3D" id="1.20.1250.20">
    <property type="entry name" value="MFS general substrate transporter like domains"/>
    <property type="match status" value="2"/>
</dbReference>
<feature type="transmembrane region" description="Helical" evidence="11">
    <location>
        <begin position="247"/>
        <end position="273"/>
    </location>
</feature>
<feature type="transmembrane region" description="Helical" evidence="11">
    <location>
        <begin position="379"/>
        <end position="398"/>
    </location>
</feature>
<dbReference type="CDD" id="cd17369">
    <property type="entry name" value="MFS_ShiA_like"/>
    <property type="match status" value="1"/>
</dbReference>
<keyword evidence="7 11" id="KW-1133">Transmembrane helix</keyword>
<dbReference type="PANTHER" id="PTHR43045:SF1">
    <property type="entry name" value="SHIKIMATE TRANSPORTER"/>
    <property type="match status" value="1"/>
</dbReference>
<name>A0A2P8CT08_9ACTN</name>
<dbReference type="InterPro" id="IPR020846">
    <property type="entry name" value="MFS_dom"/>
</dbReference>
<comment type="subcellular location">
    <subcellularLocation>
        <location evidence="1">Cell membrane</location>
        <topology evidence="1">Multi-pass membrane protein</topology>
    </subcellularLocation>
</comment>
<evidence type="ECO:0000313" key="13">
    <source>
        <dbReference type="EMBL" id="PSK88089.1"/>
    </source>
</evidence>
<sequence length="437" mass="45270">MDKPTASAPTQTPSVSLPRVAAASAIGTAIEWYDFFIYAQAAALVLNAVFFPEAAPMTGILLSFATLGAGFVARPLGAVVFGHWGDRIGRKKTLIATLVIMGGATFVIGVLPGYHQIGLAAPILLVACRLLQGLAVGGEWGGAALIGIEHAPAHKKTLYGSFAQLGSPIGLLMATGVFLGTGALVGDAAMADWGWRIPFLLSIILVPIGFLIRAKIAESPEFEEALRNQESRKAPLAVVFQTQVKQLLIGLGAFSAVFVTYYLMTSFMLVYATETLHMSASVSQSANLVAAVVQGTAIVIAAIAASRFNPRAIAAFSAIGLLLWSGPAFLLASTADPMYLYIAVGVAMVFIGASYSVLAAEVAQLFSPETRYTGASLSYHFAAVLGGGLSPVVATALLDATGSVWPVAVFSAVIALAMALSCAVLARFQIGSTPKSA</sequence>
<comment type="similarity">
    <text evidence="2">Belongs to the major facilitator superfamily. Metabolite:H+ Symporter (MHS) family (TC 2.A.1.6) family.</text>
</comment>
<keyword evidence="14" id="KW-1185">Reference proteome</keyword>
<feature type="transmembrane region" description="Helical" evidence="11">
    <location>
        <begin position="338"/>
        <end position="358"/>
    </location>
</feature>
<dbReference type="EMBL" id="PYGA01000030">
    <property type="protein sequence ID" value="PSK88089.1"/>
    <property type="molecule type" value="Genomic_DNA"/>
</dbReference>
<feature type="transmembrane region" description="Helical" evidence="11">
    <location>
        <begin position="93"/>
        <end position="114"/>
    </location>
</feature>
<evidence type="ECO:0000256" key="5">
    <source>
        <dbReference type="ARBA" id="ARBA00022692"/>
    </source>
</evidence>
<evidence type="ECO:0000256" key="9">
    <source>
        <dbReference type="ARBA" id="ARBA00037295"/>
    </source>
</evidence>
<dbReference type="SUPFAM" id="SSF103473">
    <property type="entry name" value="MFS general substrate transporter"/>
    <property type="match status" value="1"/>
</dbReference>
<protein>
    <recommendedName>
        <fullName evidence="10">Putative proline/betaine transporter</fullName>
    </recommendedName>
</protein>
<keyword evidence="8 11" id="KW-0472">Membrane</keyword>
<feature type="transmembrane region" description="Helical" evidence="11">
    <location>
        <begin position="193"/>
        <end position="212"/>
    </location>
</feature>
<evidence type="ECO:0000256" key="11">
    <source>
        <dbReference type="SAM" id="Phobius"/>
    </source>
</evidence>
<feature type="transmembrane region" description="Helical" evidence="11">
    <location>
        <begin position="57"/>
        <end position="81"/>
    </location>
</feature>
<comment type="caution">
    <text evidence="13">The sequence shown here is derived from an EMBL/GenBank/DDBJ whole genome shotgun (WGS) entry which is preliminary data.</text>
</comment>
<dbReference type="AlphaFoldDB" id="A0A2P8CT08"/>
<evidence type="ECO:0000256" key="6">
    <source>
        <dbReference type="ARBA" id="ARBA00022847"/>
    </source>
</evidence>
<dbReference type="OrthoDB" id="3768022at2"/>
<accession>A0A2P8CT08</accession>
<feature type="transmembrane region" description="Helical" evidence="11">
    <location>
        <begin position="285"/>
        <end position="305"/>
    </location>
</feature>
<evidence type="ECO:0000256" key="1">
    <source>
        <dbReference type="ARBA" id="ARBA00004651"/>
    </source>
</evidence>
<dbReference type="PROSITE" id="PS00217">
    <property type="entry name" value="SUGAR_TRANSPORT_2"/>
    <property type="match status" value="1"/>
</dbReference>
<reference evidence="13 14" key="1">
    <citation type="submission" date="2018-03" db="EMBL/GenBank/DDBJ databases">
        <title>Genomic Encyclopedia of Archaeal and Bacterial Type Strains, Phase II (KMG-II): from individual species to whole genera.</title>
        <authorList>
            <person name="Goeker M."/>
        </authorList>
    </citation>
    <scope>NUCLEOTIDE SEQUENCE [LARGE SCALE GENOMIC DNA]</scope>
    <source>
        <strain evidence="13 14">DSM 45312</strain>
    </source>
</reference>
<dbReference type="InterPro" id="IPR005829">
    <property type="entry name" value="Sugar_transporter_CS"/>
</dbReference>
<evidence type="ECO:0000256" key="3">
    <source>
        <dbReference type="ARBA" id="ARBA00022448"/>
    </source>
</evidence>
<proteinExistence type="inferred from homology"/>
<dbReference type="GO" id="GO:0005886">
    <property type="term" value="C:plasma membrane"/>
    <property type="evidence" value="ECO:0007669"/>
    <property type="project" value="UniProtKB-SubCell"/>
</dbReference>
<dbReference type="InterPro" id="IPR005828">
    <property type="entry name" value="MFS_sugar_transport-like"/>
</dbReference>
<feature type="transmembrane region" description="Helical" evidence="11">
    <location>
        <begin position="158"/>
        <end position="181"/>
    </location>
</feature>
<evidence type="ECO:0000313" key="14">
    <source>
        <dbReference type="Proteomes" id="UP000240542"/>
    </source>
</evidence>
<dbReference type="PANTHER" id="PTHR43045">
    <property type="entry name" value="SHIKIMATE TRANSPORTER"/>
    <property type="match status" value="1"/>
</dbReference>
<dbReference type="Proteomes" id="UP000240542">
    <property type="component" value="Unassembled WGS sequence"/>
</dbReference>
<feature type="transmembrane region" description="Helical" evidence="11">
    <location>
        <begin position="404"/>
        <end position="426"/>
    </location>
</feature>
<evidence type="ECO:0000256" key="10">
    <source>
        <dbReference type="ARBA" id="ARBA00039918"/>
    </source>
</evidence>
<keyword evidence="6" id="KW-0769">Symport</keyword>
<organism evidence="13 14">
    <name type="scientific">Murinocardiopsis flavida</name>
    <dbReference type="NCBI Taxonomy" id="645275"/>
    <lineage>
        <taxon>Bacteria</taxon>
        <taxon>Bacillati</taxon>
        <taxon>Actinomycetota</taxon>
        <taxon>Actinomycetes</taxon>
        <taxon>Streptosporangiales</taxon>
        <taxon>Nocardiopsidaceae</taxon>
        <taxon>Murinocardiopsis</taxon>
    </lineage>
</organism>
<dbReference type="Pfam" id="PF00083">
    <property type="entry name" value="Sugar_tr"/>
    <property type="match status" value="1"/>
</dbReference>
<keyword evidence="3" id="KW-0813">Transport</keyword>
<evidence type="ECO:0000256" key="7">
    <source>
        <dbReference type="ARBA" id="ARBA00022989"/>
    </source>
</evidence>
<dbReference type="GO" id="GO:0015293">
    <property type="term" value="F:symporter activity"/>
    <property type="evidence" value="ECO:0007669"/>
    <property type="project" value="UniProtKB-KW"/>
</dbReference>
<keyword evidence="5 11" id="KW-0812">Transmembrane</keyword>
<feature type="transmembrane region" description="Helical" evidence="11">
    <location>
        <begin position="120"/>
        <end position="146"/>
    </location>
</feature>
<keyword evidence="4" id="KW-1003">Cell membrane</keyword>